<feature type="binding site" evidence="3">
    <location>
        <position position="54"/>
    </location>
    <ligand>
        <name>ATP</name>
        <dbReference type="ChEBI" id="CHEBI:30616"/>
    </ligand>
</feature>
<evidence type="ECO:0000259" key="6">
    <source>
        <dbReference type="PROSITE" id="PS50011"/>
    </source>
</evidence>
<dbReference type="PANTHER" id="PTHR24056">
    <property type="entry name" value="CELL DIVISION PROTEIN KINASE"/>
    <property type="match status" value="1"/>
</dbReference>
<dbReference type="InterPro" id="IPR017441">
    <property type="entry name" value="Protein_kinase_ATP_BS"/>
</dbReference>
<dbReference type="GO" id="GO:0016301">
    <property type="term" value="F:kinase activity"/>
    <property type="evidence" value="ECO:0007669"/>
    <property type="project" value="UniProtKB-KW"/>
</dbReference>
<keyword evidence="8" id="KW-1185">Reference proteome</keyword>
<dbReference type="InterPro" id="IPR011009">
    <property type="entry name" value="Kinase-like_dom_sf"/>
</dbReference>
<keyword evidence="5" id="KW-1133">Transmembrane helix</keyword>
<feature type="compositionally biased region" description="Basic residues" evidence="4">
    <location>
        <begin position="280"/>
        <end position="295"/>
    </location>
</feature>
<dbReference type="InterPro" id="IPR000719">
    <property type="entry name" value="Prot_kinase_dom"/>
</dbReference>
<evidence type="ECO:0000256" key="2">
    <source>
        <dbReference type="ARBA" id="ARBA00022840"/>
    </source>
</evidence>
<dbReference type="PROSITE" id="PS50011">
    <property type="entry name" value="PROTEIN_KINASE_DOM"/>
    <property type="match status" value="1"/>
</dbReference>
<sequence length="329" mass="37461">MNDLLKNQVCNLSTGTVVKGKWHHHAYRIVRKLGSGATGVVYLAESAKVLVALKISFNNMSVTSEVNVLRHFAKAHGKVLGPSLLDVDDWESPLSTSPLSFYVMEYLKGEPFLTFVKKRGAEWTGILTLQLLNDLHHLHESGWVFGDLKPENLIVTESPIKIRWLDVGGTTLQGRSIKEFTDFYDRGYWGLGTRKAEPSYDLFAVAMIMINTAYPKRFAKQENGLFQLKQIIESNQILKSYHHCLFKALTGKYNHALQMRADLLRQISGQPSKEPVGSKKATHTQKTNPKKIQSRIAKRRKKRYHVLETILLFLSLMVAYAMYVLIQTW</sequence>
<feature type="domain" description="Protein kinase" evidence="6">
    <location>
        <begin position="27"/>
        <end position="314"/>
    </location>
</feature>
<evidence type="ECO:0000256" key="4">
    <source>
        <dbReference type="SAM" id="MobiDB-lite"/>
    </source>
</evidence>
<dbReference type="Pfam" id="PF00069">
    <property type="entry name" value="Pkinase"/>
    <property type="match status" value="1"/>
</dbReference>
<keyword evidence="7" id="KW-0418">Kinase</keyword>
<evidence type="ECO:0000256" key="5">
    <source>
        <dbReference type="SAM" id="Phobius"/>
    </source>
</evidence>
<dbReference type="PROSITE" id="PS00107">
    <property type="entry name" value="PROTEIN_KINASE_ATP"/>
    <property type="match status" value="1"/>
</dbReference>
<name>A0ABV8AWX9_9BACI</name>
<keyword evidence="5" id="KW-0812">Transmembrane</keyword>
<evidence type="ECO:0000256" key="3">
    <source>
        <dbReference type="PROSITE-ProRule" id="PRU10141"/>
    </source>
</evidence>
<dbReference type="Proteomes" id="UP001595752">
    <property type="component" value="Unassembled WGS sequence"/>
</dbReference>
<proteinExistence type="predicted"/>
<evidence type="ECO:0000313" key="8">
    <source>
        <dbReference type="Proteomes" id="UP001595752"/>
    </source>
</evidence>
<dbReference type="Gene3D" id="3.30.200.20">
    <property type="entry name" value="Phosphorylase Kinase, domain 1"/>
    <property type="match status" value="1"/>
</dbReference>
<dbReference type="EMBL" id="JBHRZT010000005">
    <property type="protein sequence ID" value="MFC3882082.1"/>
    <property type="molecule type" value="Genomic_DNA"/>
</dbReference>
<dbReference type="SMART" id="SM00220">
    <property type="entry name" value="S_TKc"/>
    <property type="match status" value="1"/>
</dbReference>
<feature type="region of interest" description="Disordered" evidence="4">
    <location>
        <begin position="270"/>
        <end position="295"/>
    </location>
</feature>
<dbReference type="SUPFAM" id="SSF56112">
    <property type="entry name" value="Protein kinase-like (PK-like)"/>
    <property type="match status" value="1"/>
</dbReference>
<protein>
    <submittedName>
        <fullName evidence="7">Protein kinase family protein</fullName>
    </submittedName>
</protein>
<keyword evidence="2 3" id="KW-0067">ATP-binding</keyword>
<evidence type="ECO:0000313" key="7">
    <source>
        <dbReference type="EMBL" id="MFC3882082.1"/>
    </source>
</evidence>
<gene>
    <name evidence="7" type="ORF">ACFOU2_00510</name>
</gene>
<dbReference type="RefSeq" id="WP_377911259.1">
    <property type="nucleotide sequence ID" value="NZ_JBHRZT010000005.1"/>
</dbReference>
<keyword evidence="7" id="KW-0808">Transferase</keyword>
<keyword evidence="1 3" id="KW-0547">Nucleotide-binding</keyword>
<dbReference type="InterPro" id="IPR050108">
    <property type="entry name" value="CDK"/>
</dbReference>
<feature type="transmembrane region" description="Helical" evidence="5">
    <location>
        <begin position="304"/>
        <end position="326"/>
    </location>
</feature>
<dbReference type="Gene3D" id="1.10.510.10">
    <property type="entry name" value="Transferase(Phosphotransferase) domain 1"/>
    <property type="match status" value="1"/>
</dbReference>
<evidence type="ECO:0000256" key="1">
    <source>
        <dbReference type="ARBA" id="ARBA00022741"/>
    </source>
</evidence>
<keyword evidence="5" id="KW-0472">Membrane</keyword>
<reference evidence="8" key="1">
    <citation type="journal article" date="2019" name="Int. J. Syst. Evol. Microbiol.">
        <title>The Global Catalogue of Microorganisms (GCM) 10K type strain sequencing project: providing services to taxonomists for standard genome sequencing and annotation.</title>
        <authorList>
            <consortium name="The Broad Institute Genomics Platform"/>
            <consortium name="The Broad Institute Genome Sequencing Center for Infectious Disease"/>
            <person name="Wu L."/>
            <person name="Ma J."/>
        </authorList>
    </citation>
    <scope>NUCLEOTIDE SEQUENCE [LARGE SCALE GENOMIC DNA]</scope>
    <source>
        <strain evidence="8">CCUG 61889</strain>
    </source>
</reference>
<organism evidence="7 8">
    <name type="scientific">Bacillus songklensis</name>
    <dbReference type="NCBI Taxonomy" id="1069116"/>
    <lineage>
        <taxon>Bacteria</taxon>
        <taxon>Bacillati</taxon>
        <taxon>Bacillota</taxon>
        <taxon>Bacilli</taxon>
        <taxon>Bacillales</taxon>
        <taxon>Bacillaceae</taxon>
        <taxon>Bacillus</taxon>
    </lineage>
</organism>
<comment type="caution">
    <text evidence="7">The sequence shown here is derived from an EMBL/GenBank/DDBJ whole genome shotgun (WGS) entry which is preliminary data.</text>
</comment>
<accession>A0ABV8AWX9</accession>